<feature type="domain" description="Lipid-binding serum glycoprotein N-terminal" evidence="4">
    <location>
        <begin position="32"/>
        <end position="259"/>
    </location>
</feature>
<evidence type="ECO:0000256" key="2">
    <source>
        <dbReference type="ARBA" id="ARBA00023157"/>
    </source>
</evidence>
<dbReference type="GO" id="GO:0008289">
    <property type="term" value="F:lipid binding"/>
    <property type="evidence" value="ECO:0007669"/>
    <property type="project" value="InterPro"/>
</dbReference>
<evidence type="ECO:0000256" key="3">
    <source>
        <dbReference type="SAM" id="SignalP"/>
    </source>
</evidence>
<dbReference type="InterPro" id="IPR032942">
    <property type="entry name" value="BPI/LBP/Plunc"/>
</dbReference>
<protein>
    <recommendedName>
        <fullName evidence="8">Lipid-binding serum glycoprotein C-terminal domain-containing protein</fullName>
    </recommendedName>
</protein>
<evidence type="ECO:0008006" key="8">
    <source>
        <dbReference type="Google" id="ProtNLM"/>
    </source>
</evidence>
<dbReference type="SMART" id="SM00329">
    <property type="entry name" value="BPI2"/>
    <property type="match status" value="1"/>
</dbReference>
<name>A0AA36GJN0_CYLNA</name>
<dbReference type="Pfam" id="PF01273">
    <property type="entry name" value="LBP_BPI_CETP"/>
    <property type="match status" value="1"/>
</dbReference>
<dbReference type="Proteomes" id="UP001176961">
    <property type="component" value="Unassembled WGS sequence"/>
</dbReference>
<dbReference type="PANTHER" id="PTHR10504">
    <property type="entry name" value="BACTERICIDAL PERMEABILITY-INCREASING BPI PROTEIN-RELATED"/>
    <property type="match status" value="1"/>
</dbReference>
<keyword evidence="3" id="KW-0732">Signal</keyword>
<dbReference type="Gene3D" id="3.15.10.10">
    <property type="entry name" value="Bactericidal permeability-increasing protein, domain 1"/>
    <property type="match status" value="1"/>
</dbReference>
<dbReference type="PANTHER" id="PTHR10504:SF136">
    <property type="entry name" value="NOSE RESISTANT TO FLUOXETINE PROTEIN 5"/>
    <property type="match status" value="1"/>
</dbReference>
<evidence type="ECO:0000313" key="7">
    <source>
        <dbReference type="Proteomes" id="UP001176961"/>
    </source>
</evidence>
<feature type="domain" description="Lipid-binding serum glycoprotein C-terminal" evidence="5">
    <location>
        <begin position="301"/>
        <end position="499"/>
    </location>
</feature>
<proteinExistence type="inferred from homology"/>
<sequence length="532" mass="59477">MSVWVALLLFYQYSQISYAQSEDPRNAGIYIRINQNAVDYLSDLASDAFPQILNNMHIPDIKISAAEITKIHINRVERPEIDAKFIANKGVQANVSLPFLRTSADCTVNAFFPIDGSFIVELHNFTIDLELHFTRNETLGTNVIEVPHCETTHSDVKILLEEDSLLVLIHGMLQTAISNAVKTKICETILDAVKFVEAQDIQSLSASNFTSTTPALPLAEEVFNPAEFGASLCELEKIGPDTEPEVETTDSAPSPWDANLDVVYPPRFSDEEVVFGVDGGVLYNGIAAENVDFPTLLNVSVLREKMVGILLSDSIPNTLFSHIFTNGMGNVHHRFEPRHLPKAVRKLANMMCSKCYLDITANLTEQPRVEIDAKQGARVELAGNILIQFRGREDLHNLIYASTKLHVTLKPTVRHSRLYADVALTQVDVKVFDLAVGGVLARPIEKIVSLIVPRVLWPQVKKRLRFALNKRGIQLPVMCGVELQDLDLSYIDHAMVVNTNFIFDLPLFVRKFKIYLVKKAQLSKSIPTYVEL</sequence>
<keyword evidence="2" id="KW-1015">Disulfide bond</keyword>
<dbReference type="Pfam" id="PF02886">
    <property type="entry name" value="LBP_BPI_CETP_C"/>
    <property type="match status" value="1"/>
</dbReference>
<dbReference type="EMBL" id="CATQJL010000001">
    <property type="protein sequence ID" value="CAJ0589285.1"/>
    <property type="molecule type" value="Genomic_DNA"/>
</dbReference>
<gene>
    <name evidence="6" type="ORF">CYNAS_LOCUS1268</name>
</gene>
<dbReference type="InterPro" id="IPR001124">
    <property type="entry name" value="Lipid-bd_serum_glycop_C"/>
</dbReference>
<accession>A0AA36GJN0</accession>
<dbReference type="SMART" id="SM00328">
    <property type="entry name" value="BPI1"/>
    <property type="match status" value="1"/>
</dbReference>
<evidence type="ECO:0000259" key="5">
    <source>
        <dbReference type="SMART" id="SM00329"/>
    </source>
</evidence>
<reference evidence="6" key="1">
    <citation type="submission" date="2023-07" db="EMBL/GenBank/DDBJ databases">
        <authorList>
            <consortium name="CYATHOMIX"/>
        </authorList>
    </citation>
    <scope>NUCLEOTIDE SEQUENCE</scope>
    <source>
        <strain evidence="6">N/A</strain>
    </source>
</reference>
<dbReference type="Gene3D" id="3.15.20.10">
    <property type="entry name" value="Bactericidal permeability-increasing protein, domain 2"/>
    <property type="match status" value="1"/>
</dbReference>
<evidence type="ECO:0000256" key="1">
    <source>
        <dbReference type="ARBA" id="ARBA00007292"/>
    </source>
</evidence>
<comment type="similarity">
    <text evidence="1">Belongs to the BPI/LBP/Plunc superfamily. BPI/LBP family.</text>
</comment>
<keyword evidence="7" id="KW-1185">Reference proteome</keyword>
<dbReference type="InterPro" id="IPR017943">
    <property type="entry name" value="Bactericidal_perm-incr_a/b_dom"/>
</dbReference>
<dbReference type="SUPFAM" id="SSF55394">
    <property type="entry name" value="Bactericidal permeability-increasing protein, BPI"/>
    <property type="match status" value="2"/>
</dbReference>
<feature type="chain" id="PRO_5041236234" description="Lipid-binding serum glycoprotein C-terminal domain-containing protein" evidence="3">
    <location>
        <begin position="20"/>
        <end position="532"/>
    </location>
</feature>
<feature type="signal peptide" evidence="3">
    <location>
        <begin position="1"/>
        <end position="19"/>
    </location>
</feature>
<comment type="caution">
    <text evidence="6">The sequence shown here is derived from an EMBL/GenBank/DDBJ whole genome shotgun (WGS) entry which is preliminary data.</text>
</comment>
<evidence type="ECO:0000313" key="6">
    <source>
        <dbReference type="EMBL" id="CAJ0589285.1"/>
    </source>
</evidence>
<dbReference type="AlphaFoldDB" id="A0AA36GJN0"/>
<evidence type="ECO:0000259" key="4">
    <source>
        <dbReference type="SMART" id="SM00328"/>
    </source>
</evidence>
<dbReference type="GO" id="GO:0005615">
    <property type="term" value="C:extracellular space"/>
    <property type="evidence" value="ECO:0007669"/>
    <property type="project" value="TreeGrafter"/>
</dbReference>
<dbReference type="InterPro" id="IPR017942">
    <property type="entry name" value="Lipid-bd_serum_glycop_N"/>
</dbReference>
<organism evidence="6 7">
    <name type="scientific">Cylicocyclus nassatus</name>
    <name type="common">Nematode worm</name>
    <dbReference type="NCBI Taxonomy" id="53992"/>
    <lineage>
        <taxon>Eukaryota</taxon>
        <taxon>Metazoa</taxon>
        <taxon>Ecdysozoa</taxon>
        <taxon>Nematoda</taxon>
        <taxon>Chromadorea</taxon>
        <taxon>Rhabditida</taxon>
        <taxon>Rhabditina</taxon>
        <taxon>Rhabditomorpha</taxon>
        <taxon>Strongyloidea</taxon>
        <taxon>Strongylidae</taxon>
        <taxon>Cylicocyclus</taxon>
    </lineage>
</organism>